<evidence type="ECO:0000313" key="1">
    <source>
        <dbReference type="EMBL" id="TKJ40847.1"/>
    </source>
</evidence>
<organism evidence="1 2">
    <name type="scientific">candidate division LCP-89 bacterium B3_LCP</name>
    <dbReference type="NCBI Taxonomy" id="2012998"/>
    <lineage>
        <taxon>Bacteria</taxon>
        <taxon>Pseudomonadati</taxon>
        <taxon>Bacteria division LCP-89</taxon>
    </lineage>
</organism>
<comment type="caution">
    <text evidence="1">The sequence shown here is derived from an EMBL/GenBank/DDBJ whole genome shotgun (WGS) entry which is preliminary data.</text>
</comment>
<gene>
    <name evidence="1" type="ORF">CEE37_07750</name>
</gene>
<name>A0A532V1J2_UNCL8</name>
<evidence type="ECO:0000313" key="2">
    <source>
        <dbReference type="Proteomes" id="UP000319619"/>
    </source>
</evidence>
<reference evidence="1 2" key="1">
    <citation type="submission" date="2017-06" db="EMBL/GenBank/DDBJ databases">
        <title>Novel microbial phyla capable of carbon fixation and sulfur reduction in deep-sea sediments.</title>
        <authorList>
            <person name="Huang J."/>
            <person name="Baker B."/>
            <person name="Wang Y."/>
        </authorList>
    </citation>
    <scope>NUCLEOTIDE SEQUENCE [LARGE SCALE GENOMIC DNA]</scope>
    <source>
        <strain evidence="1">B3_LCP</strain>
    </source>
</reference>
<dbReference type="Proteomes" id="UP000319619">
    <property type="component" value="Unassembled WGS sequence"/>
</dbReference>
<protein>
    <submittedName>
        <fullName evidence="1">Uncharacterized protein</fullName>
    </submittedName>
</protein>
<accession>A0A532V1J2</accession>
<sequence>MDSWEKEARTWSKERILAEIITLKVEISENQRLIDGGSEAWSTMQDKILEWDKEISFLKSLL</sequence>
<proteinExistence type="predicted"/>
<dbReference type="AlphaFoldDB" id="A0A532V1J2"/>
<dbReference type="EMBL" id="NJBN01000004">
    <property type="protein sequence ID" value="TKJ40847.1"/>
    <property type="molecule type" value="Genomic_DNA"/>
</dbReference>